<organism evidence="1 3">
    <name type="scientific">Paenalkalicoccus suaedae</name>
    <dbReference type="NCBI Taxonomy" id="2592382"/>
    <lineage>
        <taxon>Bacteria</taxon>
        <taxon>Bacillati</taxon>
        <taxon>Bacillota</taxon>
        <taxon>Bacilli</taxon>
        <taxon>Bacillales</taxon>
        <taxon>Bacillaceae</taxon>
        <taxon>Paenalkalicoccus</taxon>
    </lineage>
</organism>
<proteinExistence type="predicted"/>
<reference evidence="1" key="2">
    <citation type="submission" date="2020-05" db="EMBL/GenBank/DDBJ databases">
        <title>Bacillus alkalisoli sp. nov. isolated from saline soil.</title>
        <authorList>
            <person name="Sun J.-Q."/>
            <person name="Xu L."/>
        </authorList>
    </citation>
    <scope>NUCLEOTIDE SEQUENCE</scope>
    <source>
        <strain evidence="1 3">M4U3P1</strain>
    </source>
</reference>
<accession>A0A859FG56</accession>
<dbReference type="KEGG" id="psua:FLK61_33815"/>
<gene>
    <name evidence="1" type="ORF">FLK61_33815</name>
    <name evidence="2" type="ORF">FLK61_34110</name>
</gene>
<dbReference type="EMBL" id="CP041372">
    <property type="protein sequence ID" value="QKS71662.1"/>
    <property type="molecule type" value="Genomic_DNA"/>
</dbReference>
<evidence type="ECO:0000313" key="3">
    <source>
        <dbReference type="Proteomes" id="UP000318138"/>
    </source>
</evidence>
<dbReference type="Proteomes" id="UP000318138">
    <property type="component" value="Chromosome"/>
</dbReference>
<dbReference type="AlphaFoldDB" id="A0A859FG56"/>
<dbReference type="EMBL" id="CP041372">
    <property type="protein sequence ID" value="QKS71716.1"/>
    <property type="molecule type" value="Genomic_DNA"/>
</dbReference>
<dbReference type="InterPro" id="IPR021080">
    <property type="entry name" value="Minor_capsid_protein"/>
</dbReference>
<sequence>MKARVDFNAAKIKAKASGAKKQAQMVLDNEVVKGGNKFIPFDRGDLAQSGIRMTNPGSGKVTWQMPYARKLYYNPQFNFSKDKNSQAGGLWFERAKSQELPAWLRITEAAFKKFF</sequence>
<evidence type="ECO:0000313" key="2">
    <source>
        <dbReference type="EMBL" id="QKS71716.1"/>
    </source>
</evidence>
<evidence type="ECO:0000313" key="1">
    <source>
        <dbReference type="EMBL" id="QKS71662.1"/>
    </source>
</evidence>
<dbReference type="RefSeq" id="WP_176009694.1">
    <property type="nucleotide sequence ID" value="NZ_CP041372.2"/>
</dbReference>
<dbReference type="KEGG" id="psua:FLK61_34110"/>
<name>A0A859FG56_9BACI</name>
<dbReference type="Pfam" id="PF11114">
    <property type="entry name" value="Minor_capsid_2"/>
    <property type="match status" value="1"/>
</dbReference>
<protein>
    <submittedName>
        <fullName evidence="1">Minor capsid protein</fullName>
    </submittedName>
</protein>
<keyword evidence="3" id="KW-1185">Reference proteome</keyword>
<reference evidence="3" key="1">
    <citation type="submission" date="2019-07" db="EMBL/GenBank/DDBJ databases">
        <title>Bacillus alkalisoli sp. nov. isolated from saline soil.</title>
        <authorList>
            <person name="Sun J.-Q."/>
            <person name="Xu L."/>
        </authorList>
    </citation>
    <scope>NUCLEOTIDE SEQUENCE [LARGE SCALE GENOMIC DNA]</scope>
    <source>
        <strain evidence="3">M4U3P1</strain>
    </source>
</reference>